<comment type="caution">
    <text evidence="3">The sequence shown here is derived from an EMBL/GenBank/DDBJ whole genome shotgun (WGS) entry which is preliminary data.</text>
</comment>
<feature type="compositionally biased region" description="Basic and acidic residues" evidence="1">
    <location>
        <begin position="85"/>
        <end position="96"/>
    </location>
</feature>
<dbReference type="EMBL" id="CAJPWZ010003297">
    <property type="protein sequence ID" value="CAG2256273.1"/>
    <property type="molecule type" value="Genomic_DNA"/>
</dbReference>
<feature type="compositionally biased region" description="Basic and acidic residues" evidence="1">
    <location>
        <begin position="158"/>
        <end position="169"/>
    </location>
</feature>
<feature type="region of interest" description="Disordered" evidence="1">
    <location>
        <begin position="73"/>
        <end position="180"/>
    </location>
</feature>
<dbReference type="AlphaFoldDB" id="A0A8S3VQC3"/>
<organism evidence="3 4">
    <name type="scientific">Mytilus edulis</name>
    <name type="common">Blue mussel</name>
    <dbReference type="NCBI Taxonomy" id="6550"/>
    <lineage>
        <taxon>Eukaryota</taxon>
        <taxon>Metazoa</taxon>
        <taxon>Spiralia</taxon>
        <taxon>Lophotrochozoa</taxon>
        <taxon>Mollusca</taxon>
        <taxon>Bivalvia</taxon>
        <taxon>Autobranchia</taxon>
        <taxon>Pteriomorphia</taxon>
        <taxon>Mytilida</taxon>
        <taxon>Mytiloidea</taxon>
        <taxon>Mytilidae</taxon>
        <taxon>Mytilinae</taxon>
        <taxon>Mytilus</taxon>
    </lineage>
</organism>
<evidence type="ECO:0000256" key="1">
    <source>
        <dbReference type="SAM" id="MobiDB-lite"/>
    </source>
</evidence>
<dbReference type="Proteomes" id="UP000683360">
    <property type="component" value="Unassembled WGS sequence"/>
</dbReference>
<evidence type="ECO:0000313" key="4">
    <source>
        <dbReference type="Proteomes" id="UP000683360"/>
    </source>
</evidence>
<feature type="domain" description="Integrase p58-like C-terminal" evidence="2">
    <location>
        <begin position="23"/>
        <end position="54"/>
    </location>
</feature>
<evidence type="ECO:0000259" key="2">
    <source>
        <dbReference type="Pfam" id="PF22938"/>
    </source>
</evidence>
<sequence length="180" mass="20933">MLYNPAVKPGRTHKLHCPWEKEPYVVLEKVSDVDYKIKKQNAKSKIVHFNRLKKFVASEPESEVRIEANKFRRNTRFKPKNKQPVLEKGHNPDREQQFAAPGKSRRENTGTDDIGSEDEEQNSVHELSIADDDDSVDERVDSDSENINSEVEEDDDGEVHVRPQRERRSPAYLQDFETDM</sequence>
<accession>A0A8S3VQC3</accession>
<keyword evidence="4" id="KW-1185">Reference proteome</keyword>
<gene>
    <name evidence="3" type="ORF">MEDL_67540</name>
</gene>
<proteinExistence type="predicted"/>
<dbReference type="InterPro" id="IPR054465">
    <property type="entry name" value="Integrase_p58-like_C"/>
</dbReference>
<dbReference type="Pfam" id="PF22938">
    <property type="entry name" value="Integrase_p58_C"/>
    <property type="match status" value="1"/>
</dbReference>
<protein>
    <recommendedName>
        <fullName evidence="2">Integrase p58-like C-terminal domain-containing protein</fullName>
    </recommendedName>
</protein>
<reference evidence="3" key="1">
    <citation type="submission" date="2021-03" db="EMBL/GenBank/DDBJ databases">
        <authorList>
            <person name="Bekaert M."/>
        </authorList>
    </citation>
    <scope>NUCLEOTIDE SEQUENCE</scope>
</reference>
<evidence type="ECO:0000313" key="3">
    <source>
        <dbReference type="EMBL" id="CAG2256273.1"/>
    </source>
</evidence>
<name>A0A8S3VQC3_MYTED</name>